<reference evidence="1 2" key="1">
    <citation type="submission" date="2018-10" db="EMBL/GenBank/DDBJ databases">
        <title>Genomic Encyclopedia of Archaeal and Bacterial Type Strains, Phase II (KMG-II): from individual species to whole genera.</title>
        <authorList>
            <person name="Goeker M."/>
        </authorList>
    </citation>
    <scope>NUCLEOTIDE SEQUENCE [LARGE SCALE GENOMIC DNA]</scope>
    <source>
        <strain evidence="1 2">DSM 18602</strain>
    </source>
</reference>
<name>A0A495J6I8_9SPHI</name>
<dbReference type="EMBL" id="RBKU01000001">
    <property type="protein sequence ID" value="RKR84038.1"/>
    <property type="molecule type" value="Genomic_DNA"/>
</dbReference>
<sequence length="41" mass="4602">MDMSKTDYAERAMNGGVEIGLNNQRIVPFDQKLDDGSEVAW</sequence>
<accession>A0A495J6I8</accession>
<dbReference type="Proteomes" id="UP000268007">
    <property type="component" value="Unassembled WGS sequence"/>
</dbReference>
<gene>
    <name evidence="1" type="ORF">BDD43_4256</name>
</gene>
<comment type="caution">
    <text evidence="1">The sequence shown here is derived from an EMBL/GenBank/DDBJ whole genome shotgun (WGS) entry which is preliminary data.</text>
</comment>
<evidence type="ECO:0000313" key="2">
    <source>
        <dbReference type="Proteomes" id="UP000268007"/>
    </source>
</evidence>
<proteinExistence type="predicted"/>
<dbReference type="AlphaFoldDB" id="A0A495J6I8"/>
<evidence type="ECO:0000313" key="1">
    <source>
        <dbReference type="EMBL" id="RKR84038.1"/>
    </source>
</evidence>
<protein>
    <submittedName>
        <fullName evidence="1">Uncharacterized protein</fullName>
    </submittedName>
</protein>
<keyword evidence="2" id="KW-1185">Reference proteome</keyword>
<organism evidence="1 2">
    <name type="scientific">Mucilaginibacter gracilis</name>
    <dbReference type="NCBI Taxonomy" id="423350"/>
    <lineage>
        <taxon>Bacteria</taxon>
        <taxon>Pseudomonadati</taxon>
        <taxon>Bacteroidota</taxon>
        <taxon>Sphingobacteriia</taxon>
        <taxon>Sphingobacteriales</taxon>
        <taxon>Sphingobacteriaceae</taxon>
        <taxon>Mucilaginibacter</taxon>
    </lineage>
</organism>